<feature type="domain" description="STAS" evidence="2">
    <location>
        <begin position="17"/>
        <end position="82"/>
    </location>
</feature>
<dbReference type="SUPFAM" id="SSF52091">
    <property type="entry name" value="SpoIIaa-like"/>
    <property type="match status" value="1"/>
</dbReference>
<dbReference type="PROSITE" id="PS50801">
    <property type="entry name" value="STAS"/>
    <property type="match status" value="1"/>
</dbReference>
<comment type="caution">
    <text evidence="3">The sequence shown here is derived from an EMBL/GenBank/DDBJ whole genome shotgun (WGS) entry which is preliminary data.</text>
</comment>
<evidence type="ECO:0000313" key="3">
    <source>
        <dbReference type="EMBL" id="NAS26127.1"/>
    </source>
</evidence>
<accession>A0A7C9J6P5</accession>
<dbReference type="Proteomes" id="UP000479526">
    <property type="component" value="Unassembled WGS sequence"/>
</dbReference>
<feature type="compositionally biased region" description="Basic and acidic residues" evidence="1">
    <location>
        <begin position="123"/>
        <end position="135"/>
    </location>
</feature>
<dbReference type="Gene3D" id="3.30.750.24">
    <property type="entry name" value="STAS domain"/>
    <property type="match status" value="1"/>
</dbReference>
<evidence type="ECO:0000313" key="4">
    <source>
        <dbReference type="Proteomes" id="UP000479526"/>
    </source>
</evidence>
<protein>
    <recommendedName>
        <fullName evidence="2">STAS domain-containing protein</fullName>
    </recommendedName>
</protein>
<feature type="region of interest" description="Disordered" evidence="1">
    <location>
        <begin position="118"/>
        <end position="144"/>
    </location>
</feature>
<gene>
    <name evidence="3" type="ORF">GT755_31200</name>
</gene>
<dbReference type="EMBL" id="WXEW01000010">
    <property type="protein sequence ID" value="NAS26127.1"/>
    <property type="molecule type" value="Genomic_DNA"/>
</dbReference>
<dbReference type="InterPro" id="IPR002645">
    <property type="entry name" value="STAS_dom"/>
</dbReference>
<sequence length="220" mass="24116">MILSLGVVHEDETDLELALSGDIDWSWTEWLESSLACLLFRRFARVTLDLGAVGFCDLEGARVLLRFRALVELDGATLLMTGGGLAVRLLGLLSAAPETYGPSTGGEHTPERAVRHLPRVRGARPDVESRPRRPLDASGPVAESAVHPAMRRAVELRAIMQEGVRTMRERAAANCADVAELHDRLARMHEFAGHALDCDCDSHQRKAAEFRAKSSRFAPV</sequence>
<dbReference type="AlphaFoldDB" id="A0A7C9J6P5"/>
<dbReference type="RefSeq" id="WP_161483149.1">
    <property type="nucleotide sequence ID" value="NZ_WXEW01000010.1"/>
</dbReference>
<name>A0A7C9J6P5_9ACTN</name>
<organism evidence="3 4">
    <name type="scientific">Herbidospora solisilvae</name>
    <dbReference type="NCBI Taxonomy" id="2696284"/>
    <lineage>
        <taxon>Bacteria</taxon>
        <taxon>Bacillati</taxon>
        <taxon>Actinomycetota</taxon>
        <taxon>Actinomycetes</taxon>
        <taxon>Streptosporangiales</taxon>
        <taxon>Streptosporangiaceae</taxon>
        <taxon>Herbidospora</taxon>
    </lineage>
</organism>
<evidence type="ECO:0000256" key="1">
    <source>
        <dbReference type="SAM" id="MobiDB-lite"/>
    </source>
</evidence>
<proteinExistence type="predicted"/>
<keyword evidence="4" id="KW-1185">Reference proteome</keyword>
<dbReference type="InterPro" id="IPR036513">
    <property type="entry name" value="STAS_dom_sf"/>
</dbReference>
<evidence type="ECO:0000259" key="2">
    <source>
        <dbReference type="PROSITE" id="PS50801"/>
    </source>
</evidence>
<reference evidence="3 4" key="1">
    <citation type="submission" date="2020-01" db="EMBL/GenBank/DDBJ databases">
        <title>Herbidospora sp. NEAU-GS84 nov., a novel actinomycete isolated from soil.</title>
        <authorList>
            <person name="Han L."/>
        </authorList>
    </citation>
    <scope>NUCLEOTIDE SEQUENCE [LARGE SCALE GENOMIC DNA]</scope>
    <source>
        <strain evidence="3 4">NEAU-GS84</strain>
    </source>
</reference>